<dbReference type="EMBL" id="NHYE01000714">
    <property type="protein sequence ID" value="PPR03609.1"/>
    <property type="molecule type" value="Genomic_DNA"/>
</dbReference>
<comment type="caution">
    <text evidence="1">The sequence shown here is derived from an EMBL/GenBank/DDBJ whole genome shotgun (WGS) entry which is preliminary data.</text>
</comment>
<evidence type="ECO:0000313" key="2">
    <source>
        <dbReference type="Proteomes" id="UP000284706"/>
    </source>
</evidence>
<reference evidence="1 2" key="1">
    <citation type="journal article" date="2018" name="Evol. Lett.">
        <title>Horizontal gene cluster transfer increased hallucinogenic mushroom diversity.</title>
        <authorList>
            <person name="Reynolds H.T."/>
            <person name="Vijayakumar V."/>
            <person name="Gluck-Thaler E."/>
            <person name="Korotkin H.B."/>
            <person name="Matheny P.B."/>
            <person name="Slot J.C."/>
        </authorList>
    </citation>
    <scope>NUCLEOTIDE SEQUENCE [LARGE SCALE GENOMIC DNA]</scope>
    <source>
        <strain evidence="1 2">SRW20</strain>
    </source>
</reference>
<keyword evidence="2" id="KW-1185">Reference proteome</keyword>
<name>A0A409YKJ4_9AGAR</name>
<feature type="non-terminal residue" evidence="1">
    <location>
        <position position="1"/>
    </location>
</feature>
<proteinExistence type="predicted"/>
<accession>A0A409YKJ4</accession>
<dbReference type="AlphaFoldDB" id="A0A409YKJ4"/>
<dbReference type="InParanoid" id="A0A409YKJ4"/>
<dbReference type="OrthoDB" id="412006at2759"/>
<sequence length="209" mass="23261">VNAFDVVFIQEPPWRHIRSVPSAHNKEGEDVVGPPMHPAWKLLMRPPQNGEPPRVIAYVSRRLNSYSPAIRRDLVDHRDLLLLSHFAEGSISYLLNVYSDADHTANRFLADKQDVASGTAMSHIIERSLSRCWTRQPPLGLTWLFLLTQAPPTTLMMSAFGPHLRASTSGTVFERASAYESAGTLGSRTLGIFGASRPCHSHWNAHQSS</sequence>
<gene>
    <name evidence="1" type="ORF">CVT26_006122</name>
</gene>
<evidence type="ECO:0000313" key="1">
    <source>
        <dbReference type="EMBL" id="PPR03609.1"/>
    </source>
</evidence>
<evidence type="ECO:0008006" key="3">
    <source>
        <dbReference type="Google" id="ProtNLM"/>
    </source>
</evidence>
<dbReference type="Proteomes" id="UP000284706">
    <property type="component" value="Unassembled WGS sequence"/>
</dbReference>
<protein>
    <recommendedName>
        <fullName evidence="3">Endonuclease/exonuclease/phosphatase domain-containing protein</fullName>
    </recommendedName>
</protein>
<organism evidence="1 2">
    <name type="scientific">Gymnopilus dilepis</name>
    <dbReference type="NCBI Taxonomy" id="231916"/>
    <lineage>
        <taxon>Eukaryota</taxon>
        <taxon>Fungi</taxon>
        <taxon>Dikarya</taxon>
        <taxon>Basidiomycota</taxon>
        <taxon>Agaricomycotina</taxon>
        <taxon>Agaricomycetes</taxon>
        <taxon>Agaricomycetidae</taxon>
        <taxon>Agaricales</taxon>
        <taxon>Agaricineae</taxon>
        <taxon>Hymenogastraceae</taxon>
        <taxon>Gymnopilus</taxon>
    </lineage>
</organism>